<proteinExistence type="predicted"/>
<evidence type="ECO:0000313" key="1">
    <source>
        <dbReference type="Proteomes" id="UP000887578"/>
    </source>
</evidence>
<dbReference type="Proteomes" id="UP000887578">
    <property type="component" value="Unplaced"/>
</dbReference>
<organism evidence="1 2">
    <name type="scientific">Panagrolaimus davidi</name>
    <dbReference type="NCBI Taxonomy" id="227884"/>
    <lineage>
        <taxon>Eukaryota</taxon>
        <taxon>Metazoa</taxon>
        <taxon>Ecdysozoa</taxon>
        <taxon>Nematoda</taxon>
        <taxon>Chromadorea</taxon>
        <taxon>Rhabditida</taxon>
        <taxon>Tylenchina</taxon>
        <taxon>Panagrolaimomorpha</taxon>
        <taxon>Panagrolaimoidea</taxon>
        <taxon>Panagrolaimidae</taxon>
        <taxon>Panagrolaimus</taxon>
    </lineage>
</organism>
<protein>
    <submittedName>
        <fullName evidence="2">Uncharacterized protein</fullName>
    </submittedName>
</protein>
<name>A0A914QRJ3_9BILA</name>
<dbReference type="AlphaFoldDB" id="A0A914QRJ3"/>
<dbReference type="WBParaSite" id="PDA_v2.g30007.t1">
    <property type="protein sequence ID" value="PDA_v2.g30007.t1"/>
    <property type="gene ID" value="PDA_v2.g30007"/>
</dbReference>
<sequence length="164" mass="18663">MNVNSMEDVPETQKENLRIENGYAIIEMKAGDDFNEYNASFLLDRNESLIFVFNVTYDGAFQNYFNLTLYSSDNVNPTMISLKYGDFFSSVIFMFQGYPIGTFDNSDSMAFELLPDGTLTNNGTGAIPKIFPFSDAEVQEDGKRRIDFSISWKNKVYGEFMVVS</sequence>
<evidence type="ECO:0000313" key="2">
    <source>
        <dbReference type="WBParaSite" id="PDA_v2.g30007.t1"/>
    </source>
</evidence>
<keyword evidence="1" id="KW-1185">Reference proteome</keyword>
<reference evidence="2" key="1">
    <citation type="submission" date="2022-11" db="UniProtKB">
        <authorList>
            <consortium name="WormBaseParasite"/>
        </authorList>
    </citation>
    <scope>IDENTIFICATION</scope>
</reference>
<accession>A0A914QRJ3</accession>